<dbReference type="GO" id="GO:0070573">
    <property type="term" value="F:metallodipeptidase activity"/>
    <property type="evidence" value="ECO:0007669"/>
    <property type="project" value="InterPro"/>
</dbReference>
<reference evidence="1 2" key="1">
    <citation type="submission" date="2018-12" db="EMBL/GenBank/DDBJ databases">
        <title>Bacillus ochoae sp. nov., Paenibacillus whitsoniae sp. nov., Paenibacillus spiritus sp. nov. Isolated from the Mars Exploration Rover during spacecraft assembly.</title>
        <authorList>
            <person name="Seuylemezian A."/>
            <person name="Vaishampayan P."/>
        </authorList>
    </citation>
    <scope>NUCLEOTIDE SEQUENCE [LARGE SCALE GENOMIC DNA]</scope>
    <source>
        <strain evidence="1 2">MER 54</strain>
    </source>
</reference>
<dbReference type="CDD" id="cd01301">
    <property type="entry name" value="rDP_like"/>
    <property type="match status" value="1"/>
</dbReference>
<dbReference type="AlphaFoldDB" id="A0A430J9B3"/>
<dbReference type="InterPro" id="IPR008257">
    <property type="entry name" value="Pept_M19"/>
</dbReference>
<gene>
    <name evidence="1" type="ORF">EJQ19_21155</name>
</gene>
<organism evidence="1 2">
    <name type="scientific">Paenibacillus whitsoniae</name>
    <dbReference type="NCBI Taxonomy" id="2496558"/>
    <lineage>
        <taxon>Bacteria</taxon>
        <taxon>Bacillati</taxon>
        <taxon>Bacillota</taxon>
        <taxon>Bacilli</taxon>
        <taxon>Bacillales</taxon>
        <taxon>Paenibacillaceae</taxon>
        <taxon>Paenibacillus</taxon>
    </lineage>
</organism>
<dbReference type="SUPFAM" id="SSF51556">
    <property type="entry name" value="Metallo-dependent hydrolases"/>
    <property type="match status" value="1"/>
</dbReference>
<dbReference type="GO" id="GO:0006508">
    <property type="term" value="P:proteolysis"/>
    <property type="evidence" value="ECO:0007669"/>
    <property type="project" value="InterPro"/>
</dbReference>
<comment type="caution">
    <text evidence="1">The sequence shown here is derived from an EMBL/GenBank/DDBJ whole genome shotgun (WGS) entry which is preliminary data.</text>
</comment>
<dbReference type="RefSeq" id="WP_126143232.1">
    <property type="nucleotide sequence ID" value="NZ_RXHU01000066.1"/>
</dbReference>
<protein>
    <submittedName>
        <fullName evidence="1">Membrane dipeptidase</fullName>
    </submittedName>
</protein>
<evidence type="ECO:0000313" key="2">
    <source>
        <dbReference type="Proteomes" id="UP000276128"/>
    </source>
</evidence>
<dbReference type="EMBL" id="RXHU01000066">
    <property type="protein sequence ID" value="RTE07069.1"/>
    <property type="molecule type" value="Genomic_DNA"/>
</dbReference>
<dbReference type="Pfam" id="PF01244">
    <property type="entry name" value="Peptidase_M19"/>
    <property type="match status" value="1"/>
</dbReference>
<name>A0A430J9B3_9BACL</name>
<evidence type="ECO:0000313" key="1">
    <source>
        <dbReference type="EMBL" id="RTE07069.1"/>
    </source>
</evidence>
<keyword evidence="2" id="KW-1185">Reference proteome</keyword>
<dbReference type="PANTHER" id="PTHR10443">
    <property type="entry name" value="MICROSOMAL DIPEPTIDASE"/>
    <property type="match status" value="1"/>
</dbReference>
<dbReference type="PROSITE" id="PS51365">
    <property type="entry name" value="RENAL_DIPEPTIDASE_2"/>
    <property type="match status" value="1"/>
</dbReference>
<dbReference type="Gene3D" id="3.20.20.140">
    <property type="entry name" value="Metal-dependent hydrolases"/>
    <property type="match status" value="1"/>
</dbReference>
<accession>A0A430J9B3</accession>
<dbReference type="OrthoDB" id="9804920at2"/>
<dbReference type="PANTHER" id="PTHR10443:SF12">
    <property type="entry name" value="DIPEPTIDASE"/>
    <property type="match status" value="1"/>
</dbReference>
<sequence length="327" mass="36886">MRIVDAHCDALTKLALNERLDFDREQEELDVCFPRLRQAGVKVQLFAMYVSESIRNSGFDHILHMIDVFNRKIGRHPQMQIIRTSEDWLKVEASSKIGAILTLEGLDALGGNLAYIRLLHELGVRAIGLTWNYANWAADGVMEPRNGGFTRKGRGMLKELESLGIIVDVSHLSVAAFWELTNVYPKPFIASHSNAQAHCAHPRNLSDDQIKAIITCKGMMGLTFVPYFVESGKEHVPISALLNHIDHVCALGGEKHIGFGSDFDGIEQWMVNLRHTGDYANIREALSKSYTETQVEAFLYGNWRRFMVANLPRCKNPDQSNFDMDTI</sequence>
<dbReference type="InterPro" id="IPR032466">
    <property type="entry name" value="Metal_Hydrolase"/>
</dbReference>
<proteinExistence type="predicted"/>
<dbReference type="Proteomes" id="UP000276128">
    <property type="component" value="Unassembled WGS sequence"/>
</dbReference>